<name>A0A927C978_9BACL</name>
<protein>
    <submittedName>
        <fullName evidence="2">GNAT family N-acetyltransferase</fullName>
    </submittedName>
</protein>
<dbReference type="PANTHER" id="PTHR36174">
    <property type="entry name" value="LIPID II:GLYCINE GLYCYLTRANSFERASE"/>
    <property type="match status" value="1"/>
</dbReference>
<keyword evidence="3" id="KW-1185">Reference proteome</keyword>
<comment type="caution">
    <text evidence="2">The sequence shown here is derived from an EMBL/GenBank/DDBJ whole genome shotgun (WGS) entry which is preliminary data.</text>
</comment>
<dbReference type="Gene3D" id="3.40.630.30">
    <property type="match status" value="1"/>
</dbReference>
<dbReference type="AlphaFoldDB" id="A0A927C978"/>
<accession>A0A927C978</accession>
<sequence length="347" mass="39721">MFRCVAYTDAMKEQWDKFAWSKGTVFHTIAFRHILTGTFGYSCIYQAIVDMDDRVRAIMPLVTGRNLGLKKVGVSLPFVNYMDICADSEEALHYAIDSIPELKSRHGLGYIELRLKEQTLDGSGWNVQDHNYTFELSLADEEDRVLALSSGSNRNHVRKVYKNDWFGVSFDPGHLDDFYNVYVRRMKQLGSPSPDISFFRKFFEFLPDHTHLLTVLDKQSGAVVGGMLLLTSPSNSTLYYPYGANLTEYNNKYLNNFMYWEAVRFGIRHGMSRLDLGRSPAGSGTYKYKEQWGAKPEQLRYYVYDGGAGQSGPPDKQSLSLFVELWKKTPDFVTSPVGKRLIKYVFP</sequence>
<dbReference type="InterPro" id="IPR016181">
    <property type="entry name" value="Acyl_CoA_acyltransferase"/>
</dbReference>
<reference evidence="2" key="1">
    <citation type="submission" date="2020-09" db="EMBL/GenBank/DDBJ databases">
        <title>A novel bacterium of genus Paenibacillus, isolated from South China Sea.</title>
        <authorList>
            <person name="Huang H."/>
            <person name="Mo K."/>
            <person name="Hu Y."/>
        </authorList>
    </citation>
    <scope>NUCLEOTIDE SEQUENCE</scope>
    <source>
        <strain evidence="2">IB182363</strain>
    </source>
</reference>
<evidence type="ECO:0000313" key="3">
    <source>
        <dbReference type="Proteomes" id="UP000639396"/>
    </source>
</evidence>
<gene>
    <name evidence="2" type="ORF">IDH45_17260</name>
</gene>
<dbReference type="SUPFAM" id="SSF55729">
    <property type="entry name" value="Acyl-CoA N-acyltransferases (Nat)"/>
    <property type="match status" value="1"/>
</dbReference>
<dbReference type="Proteomes" id="UP000639396">
    <property type="component" value="Unassembled WGS sequence"/>
</dbReference>
<evidence type="ECO:0000313" key="2">
    <source>
        <dbReference type="EMBL" id="MBD2863744.1"/>
    </source>
</evidence>
<dbReference type="EMBL" id="JACXJA010000022">
    <property type="protein sequence ID" value="MBD2863744.1"/>
    <property type="molecule type" value="Genomic_DNA"/>
</dbReference>
<feature type="domain" description="BioF2-like acetyltransferase" evidence="1">
    <location>
        <begin position="171"/>
        <end position="289"/>
    </location>
</feature>
<proteinExistence type="predicted"/>
<evidence type="ECO:0000259" key="1">
    <source>
        <dbReference type="Pfam" id="PF13480"/>
    </source>
</evidence>
<dbReference type="PANTHER" id="PTHR36174:SF1">
    <property type="entry name" value="LIPID II:GLYCINE GLYCYLTRANSFERASE"/>
    <property type="match status" value="1"/>
</dbReference>
<dbReference type="RefSeq" id="WP_190929376.1">
    <property type="nucleotide sequence ID" value="NZ_JACXJA010000022.1"/>
</dbReference>
<dbReference type="InterPro" id="IPR038740">
    <property type="entry name" value="BioF2-like_GNAT_dom"/>
</dbReference>
<organism evidence="2 3">
    <name type="scientific">Paenibacillus oceani</name>
    <dbReference type="NCBI Taxonomy" id="2772510"/>
    <lineage>
        <taxon>Bacteria</taxon>
        <taxon>Bacillati</taxon>
        <taxon>Bacillota</taxon>
        <taxon>Bacilli</taxon>
        <taxon>Bacillales</taxon>
        <taxon>Paenibacillaceae</taxon>
        <taxon>Paenibacillus</taxon>
    </lineage>
</organism>
<dbReference type="Pfam" id="PF13480">
    <property type="entry name" value="Acetyltransf_6"/>
    <property type="match status" value="1"/>
</dbReference>
<dbReference type="InterPro" id="IPR050644">
    <property type="entry name" value="PG_Glycine_Bridge_Synth"/>
</dbReference>